<feature type="compositionally biased region" description="Polar residues" evidence="1">
    <location>
        <begin position="37"/>
        <end position="62"/>
    </location>
</feature>
<proteinExistence type="predicted"/>
<keyword evidence="3" id="KW-1185">Reference proteome</keyword>
<organism evidence="2 3">
    <name type="scientific">Dreissena polymorpha</name>
    <name type="common">Zebra mussel</name>
    <name type="synonym">Mytilus polymorpha</name>
    <dbReference type="NCBI Taxonomy" id="45954"/>
    <lineage>
        <taxon>Eukaryota</taxon>
        <taxon>Metazoa</taxon>
        <taxon>Spiralia</taxon>
        <taxon>Lophotrochozoa</taxon>
        <taxon>Mollusca</taxon>
        <taxon>Bivalvia</taxon>
        <taxon>Autobranchia</taxon>
        <taxon>Heteroconchia</taxon>
        <taxon>Euheterodonta</taxon>
        <taxon>Imparidentia</taxon>
        <taxon>Neoheterodontei</taxon>
        <taxon>Myida</taxon>
        <taxon>Dreissenoidea</taxon>
        <taxon>Dreissenidae</taxon>
        <taxon>Dreissena</taxon>
    </lineage>
</organism>
<evidence type="ECO:0000256" key="1">
    <source>
        <dbReference type="SAM" id="MobiDB-lite"/>
    </source>
</evidence>
<reference evidence="2" key="1">
    <citation type="journal article" date="2019" name="bioRxiv">
        <title>The Genome of the Zebra Mussel, Dreissena polymorpha: A Resource for Invasive Species Research.</title>
        <authorList>
            <person name="McCartney M.A."/>
            <person name="Auch B."/>
            <person name="Kono T."/>
            <person name="Mallez S."/>
            <person name="Zhang Y."/>
            <person name="Obille A."/>
            <person name="Becker A."/>
            <person name="Abrahante J.E."/>
            <person name="Garbe J."/>
            <person name="Badalamenti J.P."/>
            <person name="Herman A."/>
            <person name="Mangelson H."/>
            <person name="Liachko I."/>
            <person name="Sullivan S."/>
            <person name="Sone E.D."/>
            <person name="Koren S."/>
            <person name="Silverstein K.A.T."/>
            <person name="Beckman K.B."/>
            <person name="Gohl D.M."/>
        </authorList>
    </citation>
    <scope>NUCLEOTIDE SEQUENCE</scope>
    <source>
        <strain evidence="2">Duluth1</strain>
        <tissue evidence="2">Whole animal</tissue>
    </source>
</reference>
<comment type="caution">
    <text evidence="2">The sequence shown here is derived from an EMBL/GenBank/DDBJ whole genome shotgun (WGS) entry which is preliminary data.</text>
</comment>
<gene>
    <name evidence="2" type="ORF">DPMN_130158</name>
</gene>
<dbReference type="EMBL" id="JAIWYP010000005">
    <property type="protein sequence ID" value="KAH3828206.1"/>
    <property type="molecule type" value="Genomic_DNA"/>
</dbReference>
<sequence>MSRPSSVKQTPSGIGPVQVDRRMVELSYPADRPAARQTRSTRTPNTQSDGVFGSRNDNSNSKVPMIGQLPDSLGVDKSVRFNVRPQPRGTSGRKRDSETPRLLVPQGPELGLERQDNHC</sequence>
<dbReference type="AlphaFoldDB" id="A0A9D4H755"/>
<feature type="region of interest" description="Disordered" evidence="1">
    <location>
        <begin position="1"/>
        <end position="119"/>
    </location>
</feature>
<protein>
    <submittedName>
        <fullName evidence="2">Uncharacterized protein</fullName>
    </submittedName>
</protein>
<feature type="compositionally biased region" description="Polar residues" evidence="1">
    <location>
        <begin position="1"/>
        <end position="12"/>
    </location>
</feature>
<evidence type="ECO:0000313" key="3">
    <source>
        <dbReference type="Proteomes" id="UP000828390"/>
    </source>
</evidence>
<dbReference type="Proteomes" id="UP000828390">
    <property type="component" value="Unassembled WGS sequence"/>
</dbReference>
<accession>A0A9D4H755</accession>
<reference evidence="2" key="2">
    <citation type="submission" date="2020-11" db="EMBL/GenBank/DDBJ databases">
        <authorList>
            <person name="McCartney M.A."/>
            <person name="Auch B."/>
            <person name="Kono T."/>
            <person name="Mallez S."/>
            <person name="Becker A."/>
            <person name="Gohl D.M."/>
            <person name="Silverstein K.A.T."/>
            <person name="Koren S."/>
            <person name="Bechman K.B."/>
            <person name="Herman A."/>
            <person name="Abrahante J.E."/>
            <person name="Garbe J."/>
        </authorList>
    </citation>
    <scope>NUCLEOTIDE SEQUENCE</scope>
    <source>
        <strain evidence="2">Duluth1</strain>
        <tissue evidence="2">Whole animal</tissue>
    </source>
</reference>
<name>A0A9D4H755_DREPO</name>
<evidence type="ECO:0000313" key="2">
    <source>
        <dbReference type="EMBL" id="KAH3828206.1"/>
    </source>
</evidence>